<organism evidence="2 3">
    <name type="scientific">Pleuronectes platessa</name>
    <name type="common">European plaice</name>
    <dbReference type="NCBI Taxonomy" id="8262"/>
    <lineage>
        <taxon>Eukaryota</taxon>
        <taxon>Metazoa</taxon>
        <taxon>Chordata</taxon>
        <taxon>Craniata</taxon>
        <taxon>Vertebrata</taxon>
        <taxon>Euteleostomi</taxon>
        <taxon>Actinopterygii</taxon>
        <taxon>Neopterygii</taxon>
        <taxon>Teleostei</taxon>
        <taxon>Neoteleostei</taxon>
        <taxon>Acanthomorphata</taxon>
        <taxon>Carangaria</taxon>
        <taxon>Pleuronectiformes</taxon>
        <taxon>Pleuronectoidei</taxon>
        <taxon>Pleuronectidae</taxon>
        <taxon>Pleuronectes</taxon>
    </lineage>
</organism>
<evidence type="ECO:0000313" key="2">
    <source>
        <dbReference type="EMBL" id="CAB1414570.1"/>
    </source>
</evidence>
<dbReference type="AlphaFoldDB" id="A0A9N7Y1R6"/>
<dbReference type="Proteomes" id="UP001153269">
    <property type="component" value="Unassembled WGS sequence"/>
</dbReference>
<name>A0A9N7Y1R6_PLEPL</name>
<feature type="region of interest" description="Disordered" evidence="1">
    <location>
        <begin position="41"/>
        <end position="72"/>
    </location>
</feature>
<keyword evidence="3" id="KW-1185">Reference proteome</keyword>
<accession>A0A9N7Y1R6</accession>
<dbReference type="EMBL" id="CADEAL010000113">
    <property type="protein sequence ID" value="CAB1414570.1"/>
    <property type="molecule type" value="Genomic_DNA"/>
</dbReference>
<gene>
    <name evidence="2" type="ORF">PLEPLA_LOCUS2279</name>
</gene>
<comment type="caution">
    <text evidence="2">The sequence shown here is derived from an EMBL/GenBank/DDBJ whole genome shotgun (WGS) entry which is preliminary data.</text>
</comment>
<proteinExistence type="predicted"/>
<sequence length="206" mass="21635">MLGQMVDGERGRKMIMDSVDVSLAANLMPEAKLMRVTWSREPGATAGASSRTKHSEHGHTEGLVPPPPGSVSSGCLLTERTRTLLEDTARSHYAIELVSLLTPSGELGHVKSGSINHPVPAALRQSGGEGCRWRGTNGGLGSGRRAGAVKVNCERLKLVQSSESGPLAPVIATALTKTPKTLAHVLSQPKDTSPPVHVDARLPFSG</sequence>
<evidence type="ECO:0000256" key="1">
    <source>
        <dbReference type="SAM" id="MobiDB-lite"/>
    </source>
</evidence>
<protein>
    <submittedName>
        <fullName evidence="2">Uncharacterized protein</fullName>
    </submittedName>
</protein>
<evidence type="ECO:0000313" key="3">
    <source>
        <dbReference type="Proteomes" id="UP001153269"/>
    </source>
</evidence>
<reference evidence="2" key="1">
    <citation type="submission" date="2020-03" db="EMBL/GenBank/DDBJ databases">
        <authorList>
            <person name="Weist P."/>
        </authorList>
    </citation>
    <scope>NUCLEOTIDE SEQUENCE</scope>
</reference>